<reference evidence="2 3" key="1">
    <citation type="submission" date="2019-09" db="EMBL/GenBank/DDBJ databases">
        <title>A chromosome-level genome assembly of the Chinese tupelo Nyssa sinensis.</title>
        <authorList>
            <person name="Yang X."/>
            <person name="Kang M."/>
            <person name="Yang Y."/>
            <person name="Xiong H."/>
            <person name="Wang M."/>
            <person name="Zhang Z."/>
            <person name="Wang Z."/>
            <person name="Wu H."/>
            <person name="Ma T."/>
            <person name="Liu J."/>
            <person name="Xi Z."/>
        </authorList>
    </citation>
    <scope>NUCLEOTIDE SEQUENCE [LARGE SCALE GENOMIC DNA]</scope>
    <source>
        <strain evidence="2">J267</strain>
        <tissue evidence="2">Leaf</tissue>
    </source>
</reference>
<dbReference type="AlphaFoldDB" id="A0A5J5A4G3"/>
<dbReference type="PANTHER" id="PTHR33828">
    <property type="entry name" value="OS05G0596200 PROTEIN"/>
    <property type="match status" value="1"/>
</dbReference>
<evidence type="ECO:0000313" key="2">
    <source>
        <dbReference type="EMBL" id="KAA8525259.1"/>
    </source>
</evidence>
<sequence>MKLEALLRLLRLESTSPCLKSPGLRAFLSCGSWIGGRRWDSTVKICDGREGRSMMAEMGVSDGKGWCRRWWWTEGRSGDIGGGGGRKESGIDAVGGGWCDRADACSKRIQREDRKQIHQINSREYWQEQDMSAETKSSVVKVKPSNQDGSSSKVKADSFVNKKKVVNSSTKQPVDSKHKSATTVTKTEVKTKTTSSSLKTTTTKTTVRARGKKVYTLQGQKYDVPEEREPLRIFYESLSKQIPSSEMAEFWMMEHGLLSPERAKKAYEKKQRKQKQLRMATPVKSPPPLPQCKPESSKKLQQGSKNGEVKSKKRIMNDTDDDDDFILSPKRRKG</sequence>
<gene>
    <name evidence="2" type="ORF">F0562_007114</name>
</gene>
<protein>
    <submittedName>
        <fullName evidence="2">Uncharacterized protein</fullName>
    </submittedName>
</protein>
<accession>A0A5J5A4G3</accession>
<organism evidence="2 3">
    <name type="scientific">Nyssa sinensis</name>
    <dbReference type="NCBI Taxonomy" id="561372"/>
    <lineage>
        <taxon>Eukaryota</taxon>
        <taxon>Viridiplantae</taxon>
        <taxon>Streptophyta</taxon>
        <taxon>Embryophyta</taxon>
        <taxon>Tracheophyta</taxon>
        <taxon>Spermatophyta</taxon>
        <taxon>Magnoliopsida</taxon>
        <taxon>eudicotyledons</taxon>
        <taxon>Gunneridae</taxon>
        <taxon>Pentapetalae</taxon>
        <taxon>asterids</taxon>
        <taxon>Cornales</taxon>
        <taxon>Nyssaceae</taxon>
        <taxon>Nyssa</taxon>
    </lineage>
</organism>
<feature type="region of interest" description="Disordered" evidence="1">
    <location>
        <begin position="265"/>
        <end position="334"/>
    </location>
</feature>
<proteinExistence type="predicted"/>
<feature type="compositionally biased region" description="Polar residues" evidence="1">
    <location>
        <begin position="136"/>
        <end position="153"/>
    </location>
</feature>
<evidence type="ECO:0000313" key="3">
    <source>
        <dbReference type="Proteomes" id="UP000325577"/>
    </source>
</evidence>
<dbReference type="PANTHER" id="PTHR33828:SF1">
    <property type="entry name" value="OS05G0596200 PROTEIN"/>
    <property type="match status" value="1"/>
</dbReference>
<keyword evidence="3" id="KW-1185">Reference proteome</keyword>
<evidence type="ECO:0000256" key="1">
    <source>
        <dbReference type="SAM" id="MobiDB-lite"/>
    </source>
</evidence>
<dbReference type="Proteomes" id="UP000325577">
    <property type="component" value="Linkage Group LG3"/>
</dbReference>
<feature type="region of interest" description="Disordered" evidence="1">
    <location>
        <begin position="136"/>
        <end position="188"/>
    </location>
</feature>
<dbReference type="EMBL" id="CM018046">
    <property type="protein sequence ID" value="KAA8525259.1"/>
    <property type="molecule type" value="Genomic_DNA"/>
</dbReference>
<dbReference type="OrthoDB" id="361835at2759"/>
<name>A0A5J5A4G3_9ASTE</name>